<dbReference type="InterPro" id="IPR042171">
    <property type="entry name" value="Acyl-CoA_hotdog"/>
</dbReference>
<dbReference type="InterPro" id="IPR052389">
    <property type="entry name" value="Sec_Metab_Biosynth-Assoc"/>
</dbReference>
<dbReference type="EMBL" id="CAFAAH010000095">
    <property type="protein sequence ID" value="CAB4796209.1"/>
    <property type="molecule type" value="Genomic_DNA"/>
</dbReference>
<dbReference type="InterPro" id="IPR049449">
    <property type="entry name" value="TesB_ACOT8-like_N"/>
</dbReference>
<evidence type="ECO:0000313" key="4">
    <source>
        <dbReference type="EMBL" id="CAB4796209.1"/>
    </source>
</evidence>
<accession>A0A6J6XIB8</accession>
<evidence type="ECO:0000313" key="3">
    <source>
        <dbReference type="EMBL" id="CAB4785885.1"/>
    </source>
</evidence>
<sequence>MTPFDIETGLTPIGDGKYLASLSTRWWVQQGPNGGYIAAIVLRAFTSEVDDEERSPRSLTLHYLRPAVEGDAVVEVTIERSGRSLTTLSARLMQGDRLIALAIGAFSLARSGNDFCDLVMPQVPGPSHYAVPKIPEHAIPIGRRWDTRWAIGRPPMQGDLASSKAVSGGWIRLPECQPIDAVVAAAITDGWLPPIFSKVDTALAVPTVDLTIHFRSSLPHPGLTDDDFVLAVFRTNVIADGFLEEDGEIWAPDGTLIAQSRQLAVVLPLN</sequence>
<feature type="domain" description="Acyl-CoA thioesterase-like C-terminal" evidence="2">
    <location>
        <begin position="136"/>
        <end position="266"/>
    </location>
</feature>
<name>A0A6J6XIB8_9ZZZZ</name>
<dbReference type="AlphaFoldDB" id="A0A6J6XIB8"/>
<dbReference type="PANTHER" id="PTHR38110:SF1">
    <property type="entry name" value="THIOESTERASE DOMAIN-CONTAINING PROTEIN"/>
    <property type="match status" value="1"/>
</dbReference>
<reference evidence="4" key="1">
    <citation type="submission" date="2020-05" db="EMBL/GenBank/DDBJ databases">
        <authorList>
            <person name="Chiriac C."/>
            <person name="Salcher M."/>
            <person name="Ghai R."/>
            <person name="Kavagutti S V."/>
        </authorList>
    </citation>
    <scope>NUCLEOTIDE SEQUENCE</scope>
</reference>
<feature type="domain" description="Acyl-CoA thioesterase-like N-terminal HotDog" evidence="1">
    <location>
        <begin position="25"/>
        <end position="106"/>
    </location>
</feature>
<proteinExistence type="predicted"/>
<organism evidence="4">
    <name type="scientific">freshwater metagenome</name>
    <dbReference type="NCBI Taxonomy" id="449393"/>
    <lineage>
        <taxon>unclassified sequences</taxon>
        <taxon>metagenomes</taxon>
        <taxon>ecological metagenomes</taxon>
    </lineage>
</organism>
<dbReference type="SUPFAM" id="SSF54637">
    <property type="entry name" value="Thioesterase/thiol ester dehydrase-isomerase"/>
    <property type="match status" value="2"/>
</dbReference>
<dbReference type="Pfam" id="PF13622">
    <property type="entry name" value="4HBT_3"/>
    <property type="match status" value="1"/>
</dbReference>
<dbReference type="Pfam" id="PF20789">
    <property type="entry name" value="4HBT_3C"/>
    <property type="match status" value="1"/>
</dbReference>
<evidence type="ECO:0000259" key="2">
    <source>
        <dbReference type="Pfam" id="PF20789"/>
    </source>
</evidence>
<dbReference type="InterPro" id="IPR029069">
    <property type="entry name" value="HotDog_dom_sf"/>
</dbReference>
<dbReference type="EMBL" id="CAEZZU010000175">
    <property type="protein sequence ID" value="CAB4785885.1"/>
    <property type="molecule type" value="Genomic_DNA"/>
</dbReference>
<dbReference type="InterPro" id="IPR049450">
    <property type="entry name" value="ACOT8-like_C"/>
</dbReference>
<evidence type="ECO:0000259" key="1">
    <source>
        <dbReference type="Pfam" id="PF13622"/>
    </source>
</evidence>
<protein>
    <submittedName>
        <fullName evidence="4">Unannotated protein</fullName>
    </submittedName>
</protein>
<gene>
    <name evidence="3" type="ORF">UFOPK2925_01118</name>
    <name evidence="4" type="ORF">UFOPK2996_00802</name>
</gene>
<dbReference type="Gene3D" id="2.40.160.210">
    <property type="entry name" value="Acyl-CoA thioesterase, double hotdog domain"/>
    <property type="match status" value="1"/>
</dbReference>
<dbReference type="PANTHER" id="PTHR38110">
    <property type="entry name" value="CHROMOSOME 23, WHOLE GENOME SHOTGUN SEQUENCE"/>
    <property type="match status" value="1"/>
</dbReference>